<evidence type="ECO:0000256" key="2">
    <source>
        <dbReference type="SAM" id="MobiDB-lite"/>
    </source>
</evidence>
<dbReference type="EMBL" id="SSOP01000330">
    <property type="protein sequence ID" value="KAB5589016.1"/>
    <property type="molecule type" value="Genomic_DNA"/>
</dbReference>
<feature type="region of interest" description="Disordered" evidence="2">
    <location>
        <begin position="619"/>
        <end position="648"/>
    </location>
</feature>
<organism evidence="4 5">
    <name type="scientific">Ceratobasidium theobromae</name>
    <dbReference type="NCBI Taxonomy" id="1582974"/>
    <lineage>
        <taxon>Eukaryota</taxon>
        <taxon>Fungi</taxon>
        <taxon>Dikarya</taxon>
        <taxon>Basidiomycota</taxon>
        <taxon>Agaricomycotina</taxon>
        <taxon>Agaricomycetes</taxon>
        <taxon>Cantharellales</taxon>
        <taxon>Ceratobasidiaceae</taxon>
        <taxon>Ceratobasidium</taxon>
    </lineage>
</organism>
<feature type="compositionally biased region" description="Low complexity" evidence="2">
    <location>
        <begin position="567"/>
        <end position="583"/>
    </location>
</feature>
<dbReference type="AlphaFoldDB" id="A0A5N5QC61"/>
<feature type="domain" description="Telomere length regulation protein conserved" evidence="3">
    <location>
        <begin position="648"/>
        <end position="745"/>
    </location>
</feature>
<dbReference type="GO" id="GO:0005829">
    <property type="term" value="C:cytosol"/>
    <property type="evidence" value="ECO:0007669"/>
    <property type="project" value="TreeGrafter"/>
</dbReference>
<comment type="similarity">
    <text evidence="1">Belongs to the TEL2 family.</text>
</comment>
<feature type="compositionally biased region" description="Polar residues" evidence="2">
    <location>
        <begin position="515"/>
        <end position="542"/>
    </location>
</feature>
<dbReference type="PANTHER" id="PTHR15830:SF10">
    <property type="entry name" value="TELOMERE LENGTH REGULATION PROTEIN TEL2 HOMOLOG"/>
    <property type="match status" value="1"/>
</dbReference>
<dbReference type="Pfam" id="PF10193">
    <property type="entry name" value="Telomere_reg-2"/>
    <property type="match status" value="1"/>
</dbReference>
<comment type="caution">
    <text evidence="4">The sequence shown here is derived from an EMBL/GenBank/DDBJ whole genome shotgun (WGS) entry which is preliminary data.</text>
</comment>
<dbReference type="Proteomes" id="UP000383932">
    <property type="component" value="Unassembled WGS sequence"/>
</dbReference>
<dbReference type="InterPro" id="IPR038528">
    <property type="entry name" value="TEL2_C_sf"/>
</dbReference>
<dbReference type="GO" id="GO:0042162">
    <property type="term" value="F:telomeric DNA binding"/>
    <property type="evidence" value="ECO:0007669"/>
    <property type="project" value="TreeGrafter"/>
</dbReference>
<dbReference type="PANTHER" id="PTHR15830">
    <property type="entry name" value="TELOMERE LENGTH REGULATION PROTEIN TEL2 FAMILY MEMBER"/>
    <property type="match status" value="1"/>
</dbReference>
<accession>A0A5N5QC61</accession>
<dbReference type="InterPro" id="IPR019337">
    <property type="entry name" value="Telomere_length_regulation_dom"/>
</dbReference>
<dbReference type="GO" id="GO:0051083">
    <property type="term" value="P:'de novo' cotranslational protein folding"/>
    <property type="evidence" value="ECO:0007669"/>
    <property type="project" value="TreeGrafter"/>
</dbReference>
<sequence length="1083" mass="117993">MTTTIQDIIARLRQPVSSLEELQDLLAAPLSSLGVPVKKSCARLSAPPSNRQLATLQATILAHVCPAWEDQVPLIERYFCPTTESPEAANKTIVLSALSVLTAPPLLPCAVRMLEKFVKTSSLEKIWNILHAENQDSITETRWNDVLRAWISIPGKVANALVGVDIPTVLGSEIVGANVFGCGVYFLVGVKSEYGSPTVLSRIYSSEINDATRFYKNMWSHVVRDLPGPLLQTFTLSLFTHLDAMADSFPLAYSQERTDETISRKSTAISSRNVISVLDLFLGSTTEVLAEVWNVILSGRVWNQGIVYAVVGWAARIGLSESEQGQTINDKNEDELAPLYGSNREHGLAILLERVLARWTDPQHVSRALLSEHRYLTSLLVLTLGALSSPPSPSMPDTLDPSFFDLPPSRSASPIPSHPMPHPLITSTGTSPAFIRSIGTYISHRDEGIRRCGMLVAELISRGKLDFGGWSGNTTDKSDQINPRDKTMSDWKAWAADLRAQAFDPLARIQREMENSVQDSALPSTITQPLDHTTGTQETLLNQEKVDLPRTPTPEPDSDDESLVGYASRSESSSRAPSPTPSELADPTLRRRPIPRPVYLAELGALLIEGPKNVVEVQPGEGMSTFGGTKPRRGMGITGGRGGGDAEDEKGRIDMALEVGAELIRRKRGYGSELEENAVNLAFLFMGLQDNFELDRFEEKRQTVLVALVACCPTKVAPTIIQQFFHHQYSTAQRFTMLNALAIGARELAGLPLPANPNEVSKRPRIDFPSKILPGGAHIEYLTKGDLPPPPVNRAQIEGSSRQRIEYMQSQVSTLVKDLSEVAITRSKQVTEDSIPQIVRERALRVGSKLGQGITPIDSSDVDPQTFMTLGHLSSQTPIVQFVQVAAEYFVAPLINRFWAYLQSSLELEAYRNSTGVRTGAGTGLIISPLVLTHLLGTLTILLHAARHSPAFLHVLAPDAAELALAIGTRPLSRNRQDDPDDEMNCEGGRAEAGVLAGALELALTVLDSALELDGGQVFALERAELLLGIGQWASTVFEALDNGERVQGGGGKDEGKAARIAAGLVLTSERIVNRWRRSIAMV</sequence>
<keyword evidence="5" id="KW-1185">Reference proteome</keyword>
<name>A0A5N5QC61_9AGAM</name>
<evidence type="ECO:0000259" key="3">
    <source>
        <dbReference type="Pfam" id="PF10193"/>
    </source>
</evidence>
<proteinExistence type="inferred from homology"/>
<gene>
    <name evidence="4" type="ORF">CTheo_7541</name>
</gene>
<dbReference type="InterPro" id="IPR051970">
    <property type="entry name" value="TEL2_Regulation"/>
</dbReference>
<reference evidence="4 5" key="1">
    <citation type="journal article" date="2019" name="Fungal Biol. Biotechnol.">
        <title>Draft genome sequence of fastidious pathogen Ceratobasidium theobromae, which causes vascular-streak dieback in Theobroma cacao.</title>
        <authorList>
            <person name="Ali S.S."/>
            <person name="Asman A."/>
            <person name="Shao J."/>
            <person name="Firmansyah A.P."/>
            <person name="Susilo A.W."/>
            <person name="Rosmana A."/>
            <person name="McMahon P."/>
            <person name="Junaid M."/>
            <person name="Guest D."/>
            <person name="Kheng T.Y."/>
            <person name="Meinhardt L.W."/>
            <person name="Bailey B.A."/>
        </authorList>
    </citation>
    <scope>NUCLEOTIDE SEQUENCE [LARGE SCALE GENOMIC DNA]</scope>
    <source>
        <strain evidence="4 5">CT2</strain>
    </source>
</reference>
<evidence type="ECO:0000313" key="5">
    <source>
        <dbReference type="Proteomes" id="UP000383932"/>
    </source>
</evidence>
<protein>
    <submittedName>
        <fullName evidence="4">Cingulin</fullName>
    </submittedName>
</protein>
<evidence type="ECO:0000313" key="4">
    <source>
        <dbReference type="EMBL" id="KAB5589016.1"/>
    </source>
</evidence>
<evidence type="ECO:0000256" key="1">
    <source>
        <dbReference type="ARBA" id="ARBA00006133"/>
    </source>
</evidence>
<feature type="region of interest" description="Disordered" evidence="2">
    <location>
        <begin position="515"/>
        <end position="590"/>
    </location>
</feature>
<dbReference type="OrthoDB" id="10254187at2759"/>
<dbReference type="GO" id="GO:0051879">
    <property type="term" value="F:Hsp90 protein binding"/>
    <property type="evidence" value="ECO:0007669"/>
    <property type="project" value="TreeGrafter"/>
</dbReference>
<dbReference type="Gene3D" id="1.25.40.720">
    <property type="entry name" value="Telomere length regulation protein 2, C-terminal domain"/>
    <property type="match status" value="1"/>
</dbReference>